<feature type="domain" description="Enterochelin esterase N-terminal" evidence="5">
    <location>
        <begin position="54"/>
        <end position="166"/>
    </location>
</feature>
<dbReference type="EMBL" id="BNJF01000004">
    <property type="protein sequence ID" value="GHO48357.1"/>
    <property type="molecule type" value="Genomic_DNA"/>
</dbReference>
<comment type="subcellular location">
    <subcellularLocation>
        <location evidence="1">Cytoplasm</location>
    </subcellularLocation>
</comment>
<dbReference type="GO" id="GO:0005737">
    <property type="term" value="C:cytoplasm"/>
    <property type="evidence" value="ECO:0007669"/>
    <property type="project" value="UniProtKB-SubCell"/>
</dbReference>
<evidence type="ECO:0000313" key="7">
    <source>
        <dbReference type="Proteomes" id="UP000612362"/>
    </source>
</evidence>
<dbReference type="InterPro" id="IPR050583">
    <property type="entry name" value="Mycobacterial_A85_antigen"/>
</dbReference>
<dbReference type="Pfam" id="PF11806">
    <property type="entry name" value="Enterochelin_N"/>
    <property type="match status" value="1"/>
</dbReference>
<proteinExistence type="inferred from homology"/>
<dbReference type="GO" id="GO:0005506">
    <property type="term" value="F:iron ion binding"/>
    <property type="evidence" value="ECO:0007669"/>
    <property type="project" value="InterPro"/>
</dbReference>
<dbReference type="NCBIfam" id="NF007758">
    <property type="entry name" value="PRK10439.1"/>
    <property type="match status" value="1"/>
</dbReference>
<evidence type="ECO:0000256" key="3">
    <source>
        <dbReference type="ARBA" id="ARBA00022801"/>
    </source>
</evidence>
<accession>A0A8J3MTL7</accession>
<comment type="similarity">
    <text evidence="4">Belongs to the Fes family.</text>
</comment>
<reference evidence="6" key="1">
    <citation type="submission" date="2020-10" db="EMBL/GenBank/DDBJ databases">
        <title>Taxonomic study of unclassified bacteria belonging to the class Ktedonobacteria.</title>
        <authorList>
            <person name="Yabe S."/>
            <person name="Wang C.M."/>
            <person name="Zheng Y."/>
            <person name="Sakai Y."/>
            <person name="Cavaletti L."/>
            <person name="Monciardini P."/>
            <person name="Donadio S."/>
        </authorList>
    </citation>
    <scope>NUCLEOTIDE SEQUENCE</scope>
    <source>
        <strain evidence="6">SOSP1-1</strain>
    </source>
</reference>
<dbReference type="GO" id="GO:0006826">
    <property type="term" value="P:iron ion transport"/>
    <property type="evidence" value="ECO:0007669"/>
    <property type="project" value="InterPro"/>
</dbReference>
<dbReference type="PANTHER" id="PTHR48098:SF3">
    <property type="entry name" value="IRON(III) ENTEROBACTIN ESTERASE"/>
    <property type="match status" value="1"/>
</dbReference>
<protein>
    <recommendedName>
        <fullName evidence="5">Enterochelin esterase N-terminal domain-containing protein</fullName>
    </recommendedName>
</protein>
<dbReference type="AlphaFoldDB" id="A0A8J3MTL7"/>
<dbReference type="SUPFAM" id="SSF81296">
    <property type="entry name" value="E set domains"/>
    <property type="match status" value="1"/>
</dbReference>
<dbReference type="Pfam" id="PF00756">
    <property type="entry name" value="Esterase"/>
    <property type="match status" value="1"/>
</dbReference>
<evidence type="ECO:0000259" key="5">
    <source>
        <dbReference type="Pfam" id="PF11806"/>
    </source>
</evidence>
<dbReference type="Gene3D" id="3.40.50.1820">
    <property type="entry name" value="alpha/beta hydrolase"/>
    <property type="match status" value="1"/>
</dbReference>
<dbReference type="SUPFAM" id="SSF53474">
    <property type="entry name" value="alpha/beta-Hydrolases"/>
    <property type="match status" value="1"/>
</dbReference>
<evidence type="ECO:0000313" key="6">
    <source>
        <dbReference type="EMBL" id="GHO48357.1"/>
    </source>
</evidence>
<dbReference type="PANTHER" id="PTHR48098">
    <property type="entry name" value="ENTEROCHELIN ESTERASE-RELATED"/>
    <property type="match status" value="1"/>
</dbReference>
<dbReference type="Gene3D" id="2.60.40.10">
    <property type="entry name" value="Immunoglobulins"/>
    <property type="match status" value="1"/>
</dbReference>
<evidence type="ECO:0000256" key="1">
    <source>
        <dbReference type="ARBA" id="ARBA00004496"/>
    </source>
</evidence>
<dbReference type="InterPro" id="IPR013783">
    <property type="entry name" value="Ig-like_fold"/>
</dbReference>
<dbReference type="InterPro" id="IPR000801">
    <property type="entry name" value="Esterase-like"/>
</dbReference>
<name>A0A8J3MTL7_9CHLR</name>
<dbReference type="InterPro" id="IPR014756">
    <property type="entry name" value="Ig_E-set"/>
</dbReference>
<dbReference type="Proteomes" id="UP000612362">
    <property type="component" value="Unassembled WGS sequence"/>
</dbReference>
<comment type="caution">
    <text evidence="6">The sequence shown here is derived from an EMBL/GenBank/DDBJ whole genome shotgun (WGS) entry which is preliminary data.</text>
</comment>
<sequence length="426" mass="48484">MESQRFPESPRIHAVQQALTRGNSTALDRFWQDILAHGAPLIETIEGDEKHALVTFLWRDSGDTHNVVIWGGPAGVDHPEEHQMTRLLDTDLWYKTYRLQMDVRGVYTFSINDALTNQAQGGFGTRFLPDPLNPKQFVAHRDEEKPDSQEVIFSILELPHAPAQTWIVPSPDGAKGQLHAHRLHSHILGNERRVWVYTPAEYTQTGESYRLLLLFDGWTYLDLIPTPTILDNLVREGKIPPLVTVFLDHPDDETRNRELVCYQPFVDFLVQELMPWMHEHYHVTADPAQTIVGGCSYGGLAAAFAGLRASGTFGNVLSQSGSFWWEKDPEDDIQQEWIIQQFIASPRLPLRFSLEVGLKEDVGWIYMVGCNRHLRDVLRLKGYEVQYAEFNGYHHSVSHRGSFADRLVALVGKEPVSGVKERASDR</sequence>
<evidence type="ECO:0000256" key="4">
    <source>
        <dbReference type="ARBA" id="ARBA00024201"/>
    </source>
</evidence>
<keyword evidence="7" id="KW-1185">Reference proteome</keyword>
<dbReference type="InterPro" id="IPR029058">
    <property type="entry name" value="AB_hydrolase_fold"/>
</dbReference>
<organism evidence="6 7">
    <name type="scientific">Ktedonospora formicarum</name>
    <dbReference type="NCBI Taxonomy" id="2778364"/>
    <lineage>
        <taxon>Bacteria</taxon>
        <taxon>Bacillati</taxon>
        <taxon>Chloroflexota</taxon>
        <taxon>Ktedonobacteria</taxon>
        <taxon>Ktedonobacterales</taxon>
        <taxon>Ktedonobacteraceae</taxon>
        <taxon>Ktedonospora</taxon>
    </lineage>
</organism>
<keyword evidence="2" id="KW-0963">Cytoplasm</keyword>
<keyword evidence="3" id="KW-0378">Hydrolase</keyword>
<evidence type="ECO:0000256" key="2">
    <source>
        <dbReference type="ARBA" id="ARBA00022490"/>
    </source>
</evidence>
<gene>
    <name evidence="6" type="ORF">KSX_65200</name>
</gene>
<dbReference type="InterPro" id="IPR021764">
    <property type="entry name" value="Enterochelin_esterase_N"/>
</dbReference>
<dbReference type="GO" id="GO:0008849">
    <property type="term" value="F:enterochelin esterase activity"/>
    <property type="evidence" value="ECO:0007669"/>
    <property type="project" value="InterPro"/>
</dbReference>
<dbReference type="RefSeq" id="WP_220197578.1">
    <property type="nucleotide sequence ID" value="NZ_BNJF01000004.1"/>
</dbReference>